<organism evidence="3 4">
    <name type="scientific">Reticulibacter mediterranei</name>
    <dbReference type="NCBI Taxonomy" id="2778369"/>
    <lineage>
        <taxon>Bacteria</taxon>
        <taxon>Bacillati</taxon>
        <taxon>Chloroflexota</taxon>
        <taxon>Ktedonobacteria</taxon>
        <taxon>Ktedonobacterales</taxon>
        <taxon>Reticulibacteraceae</taxon>
        <taxon>Reticulibacter</taxon>
    </lineage>
</organism>
<feature type="chain" id="PRO_5035217405" evidence="2">
    <location>
        <begin position="32"/>
        <end position="251"/>
    </location>
</feature>
<dbReference type="RefSeq" id="WP_220210688.1">
    <property type="nucleotide sequence ID" value="NZ_BNJK01000002.1"/>
</dbReference>
<feature type="region of interest" description="Disordered" evidence="1">
    <location>
        <begin position="230"/>
        <end position="251"/>
    </location>
</feature>
<evidence type="ECO:0000256" key="1">
    <source>
        <dbReference type="SAM" id="MobiDB-lite"/>
    </source>
</evidence>
<dbReference type="AlphaFoldDB" id="A0A8J3IX45"/>
<reference evidence="3" key="1">
    <citation type="submission" date="2020-10" db="EMBL/GenBank/DDBJ databases">
        <title>Taxonomic study of unclassified bacteria belonging to the class Ktedonobacteria.</title>
        <authorList>
            <person name="Yabe S."/>
            <person name="Wang C.M."/>
            <person name="Zheng Y."/>
            <person name="Sakai Y."/>
            <person name="Cavaletti L."/>
            <person name="Monciardini P."/>
            <person name="Donadio S."/>
        </authorList>
    </citation>
    <scope>NUCLEOTIDE SEQUENCE</scope>
    <source>
        <strain evidence="3">ID150040</strain>
    </source>
</reference>
<name>A0A8J3IX45_9CHLR</name>
<sequence length="251" mass="27042">MRTLRSFFRVTPFALILLLMLIVTSSLSASANQVGARAASLETHHSNTAYHARPRIRNPEAEHIRQLVQSGQMAASVSVLDSLPPTTIVQFPLVPSGIKQKFPNAKGLVTIIRGSRNDSTSDTVTIDVENMPPHVTFTIFFIELANKPFGHVQYVADLTTRGDGSGESVFRIISLVAFALDARNPGSSQDDTEGTTSGINLEHLGMWFSSLDDAVKVLQDDTLTGTIFDGGNPPLHAGPQAMTDGQTAPVF</sequence>
<gene>
    <name evidence="3" type="ORF">KSF_101480</name>
</gene>
<protein>
    <submittedName>
        <fullName evidence="3">Uncharacterized protein</fullName>
    </submittedName>
</protein>
<proteinExistence type="predicted"/>
<accession>A0A8J3IX45</accession>
<evidence type="ECO:0000256" key="2">
    <source>
        <dbReference type="SAM" id="SignalP"/>
    </source>
</evidence>
<dbReference type="Proteomes" id="UP000597444">
    <property type="component" value="Unassembled WGS sequence"/>
</dbReference>
<evidence type="ECO:0000313" key="3">
    <source>
        <dbReference type="EMBL" id="GHP00101.1"/>
    </source>
</evidence>
<keyword evidence="4" id="KW-1185">Reference proteome</keyword>
<dbReference type="EMBL" id="BNJK01000002">
    <property type="protein sequence ID" value="GHP00101.1"/>
    <property type="molecule type" value="Genomic_DNA"/>
</dbReference>
<feature type="signal peptide" evidence="2">
    <location>
        <begin position="1"/>
        <end position="31"/>
    </location>
</feature>
<keyword evidence="2" id="KW-0732">Signal</keyword>
<evidence type="ECO:0000313" key="4">
    <source>
        <dbReference type="Proteomes" id="UP000597444"/>
    </source>
</evidence>
<comment type="caution">
    <text evidence="3">The sequence shown here is derived from an EMBL/GenBank/DDBJ whole genome shotgun (WGS) entry which is preliminary data.</text>
</comment>